<evidence type="ECO:0000256" key="1">
    <source>
        <dbReference type="SAM" id="Phobius"/>
    </source>
</evidence>
<dbReference type="EMBL" id="JAUSUC010000050">
    <property type="protein sequence ID" value="MDQ0216452.1"/>
    <property type="molecule type" value="Genomic_DNA"/>
</dbReference>
<name>A0AAJ1WHQ2_9BACI</name>
<feature type="transmembrane region" description="Helical" evidence="1">
    <location>
        <begin position="201"/>
        <end position="220"/>
    </location>
</feature>
<reference evidence="2" key="1">
    <citation type="submission" date="2023-07" db="EMBL/GenBank/DDBJ databases">
        <title>Genomic Encyclopedia of Type Strains, Phase IV (KMG-IV): sequencing the most valuable type-strain genomes for metagenomic binning, comparative biology and taxonomic classification.</title>
        <authorList>
            <person name="Goeker M."/>
        </authorList>
    </citation>
    <scope>NUCLEOTIDE SEQUENCE</scope>
    <source>
        <strain evidence="2">DSM 23947</strain>
    </source>
</reference>
<keyword evidence="1" id="KW-0472">Membrane</keyword>
<evidence type="ECO:0000313" key="2">
    <source>
        <dbReference type="EMBL" id="MDQ0216452.1"/>
    </source>
</evidence>
<gene>
    <name evidence="2" type="ORF">J2S13_002911</name>
</gene>
<proteinExistence type="predicted"/>
<keyword evidence="3" id="KW-1185">Reference proteome</keyword>
<sequence length="233" mass="27696">MFMGNVQKRMGNNQTGFVQTFIHEKKPSSANIRRSISKKWGNDHKLGEIFKNPGYKCKCSWEMFKSGWEIIKRVSYKHLSMRKSRVAQISGEVVQKNRGNDHKLMEIFKNPEYRCKCSWEMFKYGWEIIKRVSYKHLSMRKSRVAQISGEVVQKNRGNDHKLMEMFKNPEYKCKCSWEMGKTRREIIKSSSHVLFKKTSSFIICNILFIFRSFSFVIMSFKRIDDFFTGEDSE</sequence>
<dbReference type="Proteomes" id="UP001237207">
    <property type="component" value="Unassembled WGS sequence"/>
</dbReference>
<dbReference type="AlphaFoldDB" id="A0AAJ1WHQ2"/>
<organism evidence="2 3">
    <name type="scientific">Oikeobacillus pervagus</name>
    <dbReference type="NCBI Taxonomy" id="1325931"/>
    <lineage>
        <taxon>Bacteria</taxon>
        <taxon>Bacillati</taxon>
        <taxon>Bacillota</taxon>
        <taxon>Bacilli</taxon>
        <taxon>Bacillales</taxon>
        <taxon>Bacillaceae</taxon>
        <taxon>Oikeobacillus</taxon>
    </lineage>
</organism>
<keyword evidence="1" id="KW-0812">Transmembrane</keyword>
<accession>A0AAJ1WHQ2</accession>
<keyword evidence="1" id="KW-1133">Transmembrane helix</keyword>
<evidence type="ECO:0000313" key="3">
    <source>
        <dbReference type="Proteomes" id="UP001237207"/>
    </source>
</evidence>
<comment type="caution">
    <text evidence="2">The sequence shown here is derived from an EMBL/GenBank/DDBJ whole genome shotgun (WGS) entry which is preliminary data.</text>
</comment>
<protein>
    <submittedName>
        <fullName evidence="2">Uncharacterized protein</fullName>
    </submittedName>
</protein>